<dbReference type="GO" id="GO:0043565">
    <property type="term" value="F:sequence-specific DNA binding"/>
    <property type="evidence" value="ECO:0007669"/>
    <property type="project" value="InterPro"/>
</dbReference>
<comment type="caution">
    <text evidence="3">The sequence shown here is derived from an EMBL/GenBank/DDBJ whole genome shotgun (WGS) entry which is preliminary data.</text>
</comment>
<keyword evidence="1" id="KW-0862">Zinc</keyword>
<evidence type="ECO:0000313" key="3">
    <source>
        <dbReference type="EMBL" id="RHZ89500.1"/>
    </source>
</evidence>
<dbReference type="InterPro" id="IPR013088">
    <property type="entry name" value="Znf_NHR/GATA"/>
</dbReference>
<dbReference type="STRING" id="1348612.A0A397JYI6"/>
<sequence length="89" mass="10227">MKNRDIYRCSNCGARETPAWRREEIFKVLYFAMLAVYSNLKVKNCQRPTEVGPDGEIRLVKTEKQGNAQPKCSNCNTTDTPCWRGPENV</sequence>
<keyword evidence="1" id="KW-0863">Zinc-finger</keyword>
<dbReference type="OrthoDB" id="515401at2759"/>
<dbReference type="GO" id="GO:0008270">
    <property type="term" value="F:zinc ion binding"/>
    <property type="evidence" value="ECO:0007669"/>
    <property type="project" value="UniProtKB-KW"/>
</dbReference>
<accession>A0A397JYI6</accession>
<keyword evidence="4" id="KW-1185">Reference proteome</keyword>
<dbReference type="PROSITE" id="PS50114">
    <property type="entry name" value="GATA_ZN_FINGER_2"/>
    <property type="match status" value="1"/>
</dbReference>
<evidence type="ECO:0000256" key="1">
    <source>
        <dbReference type="PROSITE-ProRule" id="PRU00094"/>
    </source>
</evidence>
<dbReference type="EMBL" id="PQFF01000011">
    <property type="protein sequence ID" value="RHZ89500.1"/>
    <property type="molecule type" value="Genomic_DNA"/>
</dbReference>
<reference evidence="3 4" key="1">
    <citation type="submission" date="2018-08" db="EMBL/GenBank/DDBJ databases">
        <title>Genome and evolution of the arbuscular mycorrhizal fungus Diversispora epigaea (formerly Glomus versiforme) and its bacterial endosymbionts.</title>
        <authorList>
            <person name="Sun X."/>
            <person name="Fei Z."/>
            <person name="Harrison M."/>
        </authorList>
    </citation>
    <scope>NUCLEOTIDE SEQUENCE [LARGE SCALE GENOMIC DNA]</scope>
    <source>
        <strain evidence="3 4">IT104</strain>
    </source>
</reference>
<feature type="domain" description="GATA-type" evidence="2">
    <location>
        <begin position="3"/>
        <end position="23"/>
    </location>
</feature>
<proteinExistence type="predicted"/>
<protein>
    <recommendedName>
        <fullName evidence="2">GATA-type domain-containing protein</fullName>
    </recommendedName>
</protein>
<dbReference type="GO" id="GO:0006355">
    <property type="term" value="P:regulation of DNA-templated transcription"/>
    <property type="evidence" value="ECO:0007669"/>
    <property type="project" value="InterPro"/>
</dbReference>
<dbReference type="InterPro" id="IPR000679">
    <property type="entry name" value="Znf_GATA"/>
</dbReference>
<gene>
    <name evidence="3" type="ORF">Glove_13g136</name>
</gene>
<evidence type="ECO:0000313" key="4">
    <source>
        <dbReference type="Proteomes" id="UP000266861"/>
    </source>
</evidence>
<dbReference type="AlphaFoldDB" id="A0A397JYI6"/>
<evidence type="ECO:0000259" key="2">
    <source>
        <dbReference type="PROSITE" id="PS50114"/>
    </source>
</evidence>
<dbReference type="Proteomes" id="UP000266861">
    <property type="component" value="Unassembled WGS sequence"/>
</dbReference>
<keyword evidence="1" id="KW-0479">Metal-binding</keyword>
<name>A0A397JYI6_9GLOM</name>
<organism evidence="3 4">
    <name type="scientific">Diversispora epigaea</name>
    <dbReference type="NCBI Taxonomy" id="1348612"/>
    <lineage>
        <taxon>Eukaryota</taxon>
        <taxon>Fungi</taxon>
        <taxon>Fungi incertae sedis</taxon>
        <taxon>Mucoromycota</taxon>
        <taxon>Glomeromycotina</taxon>
        <taxon>Glomeromycetes</taxon>
        <taxon>Diversisporales</taxon>
        <taxon>Diversisporaceae</taxon>
        <taxon>Diversispora</taxon>
    </lineage>
</organism>
<dbReference type="Gene3D" id="3.30.50.10">
    <property type="entry name" value="Erythroid Transcription Factor GATA-1, subunit A"/>
    <property type="match status" value="1"/>
</dbReference>